<dbReference type="Proteomes" id="UP000026961">
    <property type="component" value="Chromosome 10"/>
</dbReference>
<feature type="compositionally biased region" description="Basic and acidic residues" evidence="1">
    <location>
        <begin position="90"/>
        <end position="101"/>
    </location>
</feature>
<feature type="compositionally biased region" description="Polar residues" evidence="1">
    <location>
        <begin position="74"/>
        <end position="87"/>
    </location>
</feature>
<dbReference type="Gramene" id="OGLUM10G06130.1">
    <property type="protein sequence ID" value="OGLUM10G06130.1"/>
    <property type="gene ID" value="OGLUM10G06130"/>
</dbReference>
<proteinExistence type="predicted"/>
<organism evidence="2">
    <name type="scientific">Oryza glumipatula</name>
    <dbReference type="NCBI Taxonomy" id="40148"/>
    <lineage>
        <taxon>Eukaryota</taxon>
        <taxon>Viridiplantae</taxon>
        <taxon>Streptophyta</taxon>
        <taxon>Embryophyta</taxon>
        <taxon>Tracheophyta</taxon>
        <taxon>Spermatophyta</taxon>
        <taxon>Magnoliopsida</taxon>
        <taxon>Liliopsida</taxon>
        <taxon>Poales</taxon>
        <taxon>Poaceae</taxon>
        <taxon>BOP clade</taxon>
        <taxon>Oryzoideae</taxon>
        <taxon>Oryzeae</taxon>
        <taxon>Oryzinae</taxon>
        <taxon>Oryza</taxon>
    </lineage>
</organism>
<protein>
    <submittedName>
        <fullName evidence="2">Uncharacterized protein</fullName>
    </submittedName>
</protein>
<dbReference type="EnsemblPlants" id="OGLUM10G06130.1">
    <property type="protein sequence ID" value="OGLUM10G06130.1"/>
    <property type="gene ID" value="OGLUM10G06130"/>
</dbReference>
<dbReference type="HOGENOM" id="CLU_1290748_0_0_1"/>
<reference evidence="2" key="2">
    <citation type="submission" date="2018-05" db="EMBL/GenBank/DDBJ databases">
        <title>OgluRS3 (Oryza glumaepatula Reference Sequence Version 3).</title>
        <authorList>
            <person name="Zhang J."/>
            <person name="Kudrna D."/>
            <person name="Lee S."/>
            <person name="Talag J."/>
            <person name="Welchert J."/>
            <person name="Wing R.A."/>
        </authorList>
    </citation>
    <scope>NUCLEOTIDE SEQUENCE [LARGE SCALE GENOMIC DNA]</scope>
</reference>
<evidence type="ECO:0000313" key="2">
    <source>
        <dbReference type="EnsemblPlants" id="OGLUM10G06130.1"/>
    </source>
</evidence>
<accession>A0A0E0B952</accession>
<keyword evidence="3" id="KW-1185">Reference proteome</keyword>
<feature type="region of interest" description="Disordered" evidence="1">
    <location>
        <begin position="74"/>
        <end position="102"/>
    </location>
</feature>
<evidence type="ECO:0000256" key="1">
    <source>
        <dbReference type="SAM" id="MobiDB-lite"/>
    </source>
</evidence>
<sequence length="214" mass="23829">MTIERPRRWHEMQRAQAEGIDWSVRFSWLPEWRRGGAGLWYPLIVRLVEPVPVLRHLQPEHRLLRSQWPGQHLQATKSGIDAQNTTGQRRRGDQSPAERKLPAVPQPMELYNIWDQKNRMFRGVAGQAGEGPGDGLGGKEEANCGPSVDRIGGDGIWASPSRRAVACCVIEERSGRLGVTGEGSALREAINSVAWTGPQRLGVTEDSSGWAVRR</sequence>
<name>A0A0E0B952_9ORYZ</name>
<dbReference type="AlphaFoldDB" id="A0A0E0B952"/>
<evidence type="ECO:0000313" key="3">
    <source>
        <dbReference type="Proteomes" id="UP000026961"/>
    </source>
</evidence>
<reference evidence="2" key="1">
    <citation type="submission" date="2015-04" db="UniProtKB">
        <authorList>
            <consortium name="EnsemblPlants"/>
        </authorList>
    </citation>
    <scope>IDENTIFICATION</scope>
</reference>